<dbReference type="RefSeq" id="XP_020431666.1">
    <property type="nucleotide sequence ID" value="XM_020578431.1"/>
</dbReference>
<reference evidence="1 2" key="1">
    <citation type="journal article" date="2011" name="Genome Res.">
        <title>Phylogeny-wide analysis of social amoeba genomes highlights ancient origins for complex intercellular communication.</title>
        <authorList>
            <person name="Heidel A.J."/>
            <person name="Lawal H.M."/>
            <person name="Felder M."/>
            <person name="Schilde C."/>
            <person name="Helps N.R."/>
            <person name="Tunggal B."/>
            <person name="Rivero F."/>
            <person name="John U."/>
            <person name="Schleicher M."/>
            <person name="Eichinger L."/>
            <person name="Platzer M."/>
            <person name="Noegel A.A."/>
            <person name="Schaap P."/>
            <person name="Gloeckner G."/>
        </authorList>
    </citation>
    <scope>NUCLEOTIDE SEQUENCE [LARGE SCALE GENOMIC DNA]</scope>
    <source>
        <strain evidence="2">ATCC 26659 / Pp 5 / PN500</strain>
    </source>
</reference>
<evidence type="ECO:0000313" key="1">
    <source>
        <dbReference type="EMBL" id="EFA79545.1"/>
    </source>
</evidence>
<dbReference type="AlphaFoldDB" id="D3BGE5"/>
<dbReference type="PROSITE" id="PS51450">
    <property type="entry name" value="LRR"/>
    <property type="match status" value="1"/>
</dbReference>
<dbReference type="InParanoid" id="D3BGE5"/>
<dbReference type="EMBL" id="ADBJ01000034">
    <property type="protein sequence ID" value="EFA79545.1"/>
    <property type="molecule type" value="Genomic_DNA"/>
</dbReference>
<gene>
    <name evidence="1" type="ORF">PPL_07596</name>
</gene>
<keyword evidence="2" id="KW-1185">Reference proteome</keyword>
<name>D3BGE5_HETP5</name>
<protein>
    <submittedName>
        <fullName evidence="1">Filamin/ABP280 repeat-containing protein</fullName>
    </submittedName>
</protein>
<proteinExistence type="predicted"/>
<organism evidence="1 2">
    <name type="scientific">Heterostelium pallidum (strain ATCC 26659 / Pp 5 / PN500)</name>
    <name type="common">Cellular slime mold</name>
    <name type="synonym">Polysphondylium pallidum</name>
    <dbReference type="NCBI Taxonomy" id="670386"/>
    <lineage>
        <taxon>Eukaryota</taxon>
        <taxon>Amoebozoa</taxon>
        <taxon>Evosea</taxon>
        <taxon>Eumycetozoa</taxon>
        <taxon>Dictyostelia</taxon>
        <taxon>Acytosteliales</taxon>
        <taxon>Acytosteliaceae</taxon>
        <taxon>Heterostelium</taxon>
    </lineage>
</organism>
<dbReference type="Gene3D" id="3.80.10.10">
    <property type="entry name" value="Ribonuclease Inhibitor"/>
    <property type="match status" value="1"/>
</dbReference>
<dbReference type="GeneID" id="31363077"/>
<dbReference type="InterPro" id="IPR001611">
    <property type="entry name" value="Leu-rich_rpt"/>
</dbReference>
<comment type="caution">
    <text evidence="1">The sequence shown here is derived from an EMBL/GenBank/DDBJ whole genome shotgun (WGS) entry which is preliminary data.</text>
</comment>
<sequence length="210" mass="23528">MKNLDLSAGGFNSIPKQVGWLSNLRRVNLTQNNLTKVPGELSLLNPSIDILLVPNPLEYPYCEWIKEGIPMFLQNIRPYMKAYGPNCIVSELQSPLKANAPNQFALTAFDYANKPRISGGDQFEVKMLLDGATSPSMESGASTHGSTFFKQIDCINWNEQYIQDIIYHDLNPKFAHTNHIHTTFVNHHHALSLTPASQINSQAKLFLSNT</sequence>
<evidence type="ECO:0000313" key="2">
    <source>
        <dbReference type="Proteomes" id="UP000001396"/>
    </source>
</evidence>
<dbReference type="Proteomes" id="UP000001396">
    <property type="component" value="Unassembled WGS sequence"/>
</dbReference>
<accession>D3BGE5</accession>
<dbReference type="InterPro" id="IPR032675">
    <property type="entry name" value="LRR_dom_sf"/>
</dbReference>